<evidence type="ECO:0000256" key="1">
    <source>
        <dbReference type="ARBA" id="ARBA00010641"/>
    </source>
</evidence>
<dbReference type="InterPro" id="IPR013325">
    <property type="entry name" value="RNA_pol_sigma_r2"/>
</dbReference>
<keyword evidence="2" id="KW-0805">Transcription regulation</keyword>
<keyword evidence="3" id="KW-0731">Sigma factor</keyword>
<comment type="caution">
    <text evidence="8">The sequence shown here is derived from an EMBL/GenBank/DDBJ whole genome shotgun (WGS) entry which is preliminary data.</text>
</comment>
<dbReference type="Pfam" id="PF04542">
    <property type="entry name" value="Sigma70_r2"/>
    <property type="match status" value="1"/>
</dbReference>
<feature type="domain" description="RNA polymerase sigma-70 region 4" evidence="7">
    <location>
        <begin position="128"/>
        <end position="177"/>
    </location>
</feature>
<dbReference type="Pfam" id="PF04545">
    <property type="entry name" value="Sigma70_r4"/>
    <property type="match status" value="1"/>
</dbReference>
<dbReference type="Gene3D" id="1.10.10.10">
    <property type="entry name" value="Winged helix-like DNA-binding domain superfamily/Winged helix DNA-binding domain"/>
    <property type="match status" value="1"/>
</dbReference>
<keyword evidence="5" id="KW-0804">Transcription</keyword>
<dbReference type="PANTHER" id="PTHR43133">
    <property type="entry name" value="RNA POLYMERASE ECF-TYPE SIGMA FACTO"/>
    <property type="match status" value="1"/>
</dbReference>
<dbReference type="SUPFAM" id="SSF88659">
    <property type="entry name" value="Sigma3 and sigma4 domains of RNA polymerase sigma factors"/>
    <property type="match status" value="1"/>
</dbReference>
<dbReference type="InterPro" id="IPR013324">
    <property type="entry name" value="RNA_pol_sigma_r3/r4-like"/>
</dbReference>
<gene>
    <name evidence="8" type="ORF">LCGC14_3034370</name>
</gene>
<evidence type="ECO:0000256" key="4">
    <source>
        <dbReference type="ARBA" id="ARBA00023125"/>
    </source>
</evidence>
<evidence type="ECO:0000256" key="5">
    <source>
        <dbReference type="ARBA" id="ARBA00023163"/>
    </source>
</evidence>
<evidence type="ECO:0000259" key="7">
    <source>
        <dbReference type="Pfam" id="PF04545"/>
    </source>
</evidence>
<sequence length="184" mass="21036">MALSTNTMEAVGEGVVSYHDPDAFTLLYELHAGRVYRHLYYLVGNPTEVEDLVSQTFLKAWVAIEDYEERGKLIVSWLLRIAHNVGLTYLRNRKEAQELPANLTANGRYDDPDEVLQRGLEADRVRCALLCLPPHQRCVLTLRFDEELSCREVATRMGRSVEAVRVLQHRALKALREELTRAVS</sequence>
<dbReference type="InterPro" id="IPR014284">
    <property type="entry name" value="RNA_pol_sigma-70_dom"/>
</dbReference>
<feature type="domain" description="RNA polymerase sigma-70 region 2" evidence="6">
    <location>
        <begin position="27"/>
        <end position="94"/>
    </location>
</feature>
<dbReference type="GO" id="GO:0016987">
    <property type="term" value="F:sigma factor activity"/>
    <property type="evidence" value="ECO:0007669"/>
    <property type="project" value="UniProtKB-KW"/>
</dbReference>
<protein>
    <recommendedName>
        <fullName evidence="9">RNA polymerase sigma-70 region 2 domain-containing protein</fullName>
    </recommendedName>
</protein>
<dbReference type="InterPro" id="IPR036388">
    <property type="entry name" value="WH-like_DNA-bd_sf"/>
</dbReference>
<dbReference type="PANTHER" id="PTHR43133:SF52">
    <property type="entry name" value="ECF RNA POLYMERASE SIGMA FACTOR SIGL"/>
    <property type="match status" value="1"/>
</dbReference>
<accession>A0A0F8XER7</accession>
<dbReference type="InterPro" id="IPR007630">
    <property type="entry name" value="RNA_pol_sigma70_r4"/>
</dbReference>
<dbReference type="InterPro" id="IPR007627">
    <property type="entry name" value="RNA_pol_sigma70_r2"/>
</dbReference>
<dbReference type="AlphaFoldDB" id="A0A0F8XER7"/>
<evidence type="ECO:0000259" key="6">
    <source>
        <dbReference type="Pfam" id="PF04542"/>
    </source>
</evidence>
<proteinExistence type="inferred from homology"/>
<dbReference type="EMBL" id="LAZR01063478">
    <property type="protein sequence ID" value="KKK59440.1"/>
    <property type="molecule type" value="Genomic_DNA"/>
</dbReference>
<evidence type="ECO:0000313" key="8">
    <source>
        <dbReference type="EMBL" id="KKK59440.1"/>
    </source>
</evidence>
<keyword evidence="4" id="KW-0238">DNA-binding</keyword>
<name>A0A0F8XER7_9ZZZZ</name>
<evidence type="ECO:0000256" key="3">
    <source>
        <dbReference type="ARBA" id="ARBA00023082"/>
    </source>
</evidence>
<dbReference type="GO" id="GO:0006352">
    <property type="term" value="P:DNA-templated transcription initiation"/>
    <property type="evidence" value="ECO:0007669"/>
    <property type="project" value="InterPro"/>
</dbReference>
<comment type="similarity">
    <text evidence="1">Belongs to the sigma-70 factor family. ECF subfamily.</text>
</comment>
<dbReference type="CDD" id="cd06171">
    <property type="entry name" value="Sigma70_r4"/>
    <property type="match status" value="1"/>
</dbReference>
<dbReference type="InterPro" id="IPR039425">
    <property type="entry name" value="RNA_pol_sigma-70-like"/>
</dbReference>
<evidence type="ECO:0000256" key="2">
    <source>
        <dbReference type="ARBA" id="ARBA00023015"/>
    </source>
</evidence>
<dbReference type="SUPFAM" id="SSF88946">
    <property type="entry name" value="Sigma2 domain of RNA polymerase sigma factors"/>
    <property type="match status" value="1"/>
</dbReference>
<evidence type="ECO:0008006" key="9">
    <source>
        <dbReference type="Google" id="ProtNLM"/>
    </source>
</evidence>
<organism evidence="8">
    <name type="scientific">marine sediment metagenome</name>
    <dbReference type="NCBI Taxonomy" id="412755"/>
    <lineage>
        <taxon>unclassified sequences</taxon>
        <taxon>metagenomes</taxon>
        <taxon>ecological metagenomes</taxon>
    </lineage>
</organism>
<dbReference type="NCBIfam" id="TIGR02937">
    <property type="entry name" value="sigma70-ECF"/>
    <property type="match status" value="1"/>
</dbReference>
<dbReference type="Gene3D" id="1.10.1740.10">
    <property type="match status" value="1"/>
</dbReference>
<reference evidence="8" key="1">
    <citation type="journal article" date="2015" name="Nature">
        <title>Complex archaea that bridge the gap between prokaryotes and eukaryotes.</title>
        <authorList>
            <person name="Spang A."/>
            <person name="Saw J.H."/>
            <person name="Jorgensen S.L."/>
            <person name="Zaremba-Niedzwiedzka K."/>
            <person name="Martijn J."/>
            <person name="Lind A.E."/>
            <person name="van Eijk R."/>
            <person name="Schleper C."/>
            <person name="Guy L."/>
            <person name="Ettema T.J."/>
        </authorList>
    </citation>
    <scope>NUCLEOTIDE SEQUENCE</scope>
</reference>
<dbReference type="GO" id="GO:0003677">
    <property type="term" value="F:DNA binding"/>
    <property type="evidence" value="ECO:0007669"/>
    <property type="project" value="UniProtKB-KW"/>
</dbReference>